<keyword evidence="5" id="KW-0560">Oxidoreductase</keyword>
<organism evidence="7 8">
    <name type="scientific">Geoalkalibacter halelectricus</name>
    <dbReference type="NCBI Taxonomy" id="2847045"/>
    <lineage>
        <taxon>Bacteria</taxon>
        <taxon>Pseudomonadati</taxon>
        <taxon>Thermodesulfobacteriota</taxon>
        <taxon>Desulfuromonadia</taxon>
        <taxon>Desulfuromonadales</taxon>
        <taxon>Geoalkalibacteraceae</taxon>
        <taxon>Geoalkalibacter</taxon>
    </lineage>
</organism>
<evidence type="ECO:0000256" key="3">
    <source>
        <dbReference type="ARBA" id="ARBA00022630"/>
    </source>
</evidence>
<dbReference type="Pfam" id="PF07992">
    <property type="entry name" value="Pyr_redox_2"/>
    <property type="match status" value="1"/>
</dbReference>
<dbReference type="Gene3D" id="3.50.50.100">
    <property type="match status" value="1"/>
</dbReference>
<evidence type="ECO:0000256" key="2">
    <source>
        <dbReference type="ARBA" id="ARBA00005272"/>
    </source>
</evidence>
<keyword evidence="4" id="KW-0274">FAD</keyword>
<dbReference type="SUPFAM" id="SSF51905">
    <property type="entry name" value="FAD/NAD(P)-binding domain"/>
    <property type="match status" value="1"/>
</dbReference>
<reference evidence="7" key="1">
    <citation type="journal article" date="2022" name="Environ. Microbiol.">
        <title>Geoalkalibacter halelectricus SAP #1 sp. nov. possessing extracellular electron transfer and mineral#reducing capabilities from a haloalkaline environment.</title>
        <authorList>
            <person name="Yadav S."/>
            <person name="Singh R."/>
            <person name="Sundharam S.S."/>
            <person name="Chaudhary S."/>
            <person name="Krishnamurthi S."/>
            <person name="Patil S.A."/>
        </authorList>
    </citation>
    <scope>NUCLEOTIDE SEQUENCE</scope>
    <source>
        <strain evidence="7">SAP-1</strain>
    </source>
</reference>
<dbReference type="PANTHER" id="PTHR42913:SF3">
    <property type="entry name" value="64 KDA MITOCHONDRIAL NADH DEHYDROGENASE (EUROFUNG)"/>
    <property type="match status" value="1"/>
</dbReference>
<feature type="domain" description="FAD/NAD(P)-binding" evidence="6">
    <location>
        <begin position="2"/>
        <end position="298"/>
    </location>
</feature>
<evidence type="ECO:0000256" key="1">
    <source>
        <dbReference type="ARBA" id="ARBA00001974"/>
    </source>
</evidence>
<evidence type="ECO:0000313" key="8">
    <source>
        <dbReference type="Proteomes" id="UP001060414"/>
    </source>
</evidence>
<evidence type="ECO:0000313" key="7">
    <source>
        <dbReference type="EMBL" id="UWZ78789.1"/>
    </source>
</evidence>
<evidence type="ECO:0000256" key="4">
    <source>
        <dbReference type="ARBA" id="ARBA00022827"/>
    </source>
</evidence>
<dbReference type="PRINTS" id="PR00469">
    <property type="entry name" value="PNDRDTASEII"/>
</dbReference>
<gene>
    <name evidence="7" type="ORF">L9S41_14025</name>
</gene>
<proteinExistence type="inferred from homology"/>
<dbReference type="PANTHER" id="PTHR42913">
    <property type="entry name" value="APOPTOSIS-INDUCING FACTOR 1"/>
    <property type="match status" value="1"/>
</dbReference>
<dbReference type="EMBL" id="CP092109">
    <property type="protein sequence ID" value="UWZ78789.1"/>
    <property type="molecule type" value="Genomic_DNA"/>
</dbReference>
<dbReference type="Proteomes" id="UP001060414">
    <property type="component" value="Chromosome"/>
</dbReference>
<accession>A0ABY5ZIR3</accession>
<dbReference type="PRINTS" id="PR00368">
    <property type="entry name" value="FADPNR"/>
</dbReference>
<dbReference type="InterPro" id="IPR036188">
    <property type="entry name" value="FAD/NAD-bd_sf"/>
</dbReference>
<dbReference type="RefSeq" id="WP_260747147.1">
    <property type="nucleotide sequence ID" value="NZ_CP092109.1"/>
</dbReference>
<comment type="similarity">
    <text evidence="2">Belongs to the NADH dehydrogenase family.</text>
</comment>
<comment type="cofactor">
    <cofactor evidence="1">
        <name>FAD</name>
        <dbReference type="ChEBI" id="CHEBI:57692"/>
    </cofactor>
</comment>
<evidence type="ECO:0000259" key="6">
    <source>
        <dbReference type="Pfam" id="PF07992"/>
    </source>
</evidence>
<dbReference type="InterPro" id="IPR051169">
    <property type="entry name" value="NADH-Q_oxidoreductase"/>
</dbReference>
<sequence length="371" mass="40804">MNILVIGGGYAGLACLMALRRSFPATELHLFDSAPQHVQATRLHQTLRRPLSEITRPFADLAQQFGFTYHPQGVRFTAEDLCRWQETKTLEIDGACLEFDFLVIAAGARTRELPPGENVLIREDLARQDAGALLEQTLEDVKGRAAEVAVVGGGATGLQFLFELRQWGADHGRALNLRLIDLDSRLLSRLPEAFHRYLCRRLKAHAIAYHGATHYRGQRGGRIYLEPLDGGDPFDLPCDLVLGFPGVSAMPRLLETNRYGQVLADGLPLDCIFAAGDCSCYLSAGLNAQTAQAAMRKGALVADNILRATEGRRLAPYLHRELGYFISLGDRDGIGWLGLRANVLTGLGAFAVKEALEAQYDLFLRGINTYI</sequence>
<dbReference type="InterPro" id="IPR023753">
    <property type="entry name" value="FAD/NAD-binding_dom"/>
</dbReference>
<keyword evidence="8" id="KW-1185">Reference proteome</keyword>
<protein>
    <submittedName>
        <fullName evidence="7">FAD-dependent oxidoreductase</fullName>
    </submittedName>
</protein>
<keyword evidence="3" id="KW-0285">Flavoprotein</keyword>
<evidence type="ECO:0000256" key="5">
    <source>
        <dbReference type="ARBA" id="ARBA00023002"/>
    </source>
</evidence>
<name>A0ABY5ZIR3_9BACT</name>